<evidence type="ECO:0000313" key="2">
    <source>
        <dbReference type="Proteomes" id="UP000620064"/>
    </source>
</evidence>
<accession>A0ABQ2NIT8</accession>
<evidence type="ECO:0000313" key="1">
    <source>
        <dbReference type="EMBL" id="GGP03132.1"/>
    </source>
</evidence>
<keyword evidence="2" id="KW-1185">Reference proteome</keyword>
<reference evidence="2" key="1">
    <citation type="journal article" date="2019" name="Int. J. Syst. Evol. Microbiol.">
        <title>The Global Catalogue of Microorganisms (GCM) 10K type strain sequencing project: providing services to taxonomists for standard genome sequencing and annotation.</title>
        <authorList>
            <consortium name="The Broad Institute Genomics Platform"/>
            <consortium name="The Broad Institute Genome Sequencing Center for Infectious Disease"/>
            <person name="Wu L."/>
            <person name="Ma J."/>
        </authorList>
    </citation>
    <scope>NUCLEOTIDE SEQUENCE [LARGE SCALE GENOMIC DNA]</scope>
    <source>
        <strain evidence="2">CGMCC 1.7656</strain>
    </source>
</reference>
<comment type="caution">
    <text evidence="1">The sequence shown here is derived from an EMBL/GenBank/DDBJ whole genome shotgun (WGS) entry which is preliminary data.</text>
</comment>
<name>A0ABQ2NIT8_9FLAO</name>
<protein>
    <submittedName>
        <fullName evidence="1">Uncharacterized protein</fullName>
    </submittedName>
</protein>
<proteinExistence type="predicted"/>
<gene>
    <name evidence="1" type="ORF">GCM10010992_10310</name>
</gene>
<dbReference type="EMBL" id="BMLV01000002">
    <property type="protein sequence ID" value="GGP03132.1"/>
    <property type="molecule type" value="Genomic_DNA"/>
</dbReference>
<sequence>MPSIAVLFDWEISTLNNTISEEEVKNNVANFNEKIPPKPYKISDYLLQKIHVKTEKNTFNQMNASVRINPFISIFSPPPEV</sequence>
<dbReference type="Proteomes" id="UP000620064">
    <property type="component" value="Unassembled WGS sequence"/>
</dbReference>
<organism evidence="1 2">
    <name type="scientific">Cloacibacterium rupense</name>
    <dbReference type="NCBI Taxonomy" id="517423"/>
    <lineage>
        <taxon>Bacteria</taxon>
        <taxon>Pseudomonadati</taxon>
        <taxon>Bacteroidota</taxon>
        <taxon>Flavobacteriia</taxon>
        <taxon>Flavobacteriales</taxon>
        <taxon>Weeksellaceae</taxon>
    </lineage>
</organism>
<dbReference type="RefSeq" id="WP_229663386.1">
    <property type="nucleotide sequence ID" value="NZ_BMLV01000002.1"/>
</dbReference>